<feature type="compositionally biased region" description="Low complexity" evidence="1">
    <location>
        <begin position="215"/>
        <end position="225"/>
    </location>
</feature>
<feature type="compositionally biased region" description="Basic and acidic residues" evidence="1">
    <location>
        <begin position="1793"/>
        <end position="1828"/>
    </location>
</feature>
<feature type="compositionally biased region" description="Basic residues" evidence="1">
    <location>
        <begin position="226"/>
        <end position="236"/>
    </location>
</feature>
<feature type="compositionally biased region" description="Low complexity" evidence="1">
    <location>
        <begin position="1776"/>
        <end position="1789"/>
    </location>
</feature>
<evidence type="ECO:0000256" key="2">
    <source>
        <dbReference type="SAM" id="SignalP"/>
    </source>
</evidence>
<reference evidence="3 4" key="1">
    <citation type="submission" date="2020-09" db="EMBL/GenBank/DDBJ databases">
        <authorList>
            <person name="Kim M.K."/>
        </authorList>
    </citation>
    <scope>NUCLEOTIDE SEQUENCE [LARGE SCALE GENOMIC DNA]</scope>
    <source>
        <strain evidence="3 4">BT646</strain>
    </source>
</reference>
<keyword evidence="4" id="KW-1185">Reference proteome</keyword>
<dbReference type="Proteomes" id="UP000642468">
    <property type="component" value="Unassembled WGS sequence"/>
</dbReference>
<evidence type="ECO:0000313" key="3">
    <source>
        <dbReference type="EMBL" id="MBD2714273.1"/>
    </source>
</evidence>
<accession>A0ABR8JFB1</accession>
<comment type="caution">
    <text evidence="3">The sequence shown here is derived from an EMBL/GenBank/DDBJ whole genome shotgun (WGS) entry which is preliminary data.</text>
</comment>
<feature type="region of interest" description="Disordered" evidence="1">
    <location>
        <begin position="1658"/>
        <end position="1835"/>
    </location>
</feature>
<feature type="region of interest" description="Disordered" evidence="1">
    <location>
        <begin position="215"/>
        <end position="291"/>
    </location>
</feature>
<dbReference type="RefSeq" id="WP_190783374.1">
    <property type="nucleotide sequence ID" value="NZ_JACWZZ010000001.1"/>
</dbReference>
<dbReference type="EMBL" id="JACWZZ010000001">
    <property type="protein sequence ID" value="MBD2714273.1"/>
    <property type="molecule type" value="Genomic_DNA"/>
</dbReference>
<keyword evidence="2" id="KW-0732">Signal</keyword>
<sequence length="1835" mass="199899">MKQSAFGWLCAMVLTLSAPALAQQTKPQQPAKTQPAGTPAPVARFTGKLSTDPAQFMQDVQLMMAATNNAAAKNTAAKLQQLWASNKLTSTQQGSIVTLSQQMLTLGYKARPHLEALFNAVVAGATVQNFSDKQMDEFLDVATKTVRTDPGPEAAKFLSSAAQFLDTKVLFTSRYNTLRVIGGTFSFAYNDQDMPSMAPTTAPVAAPPAAAVVTQPLTTKPGAKTPAKKAAPKKRKSDGWDSADLWSSSGGSGWGDSNDGWGAPAKKTPAKTTPAKAGATPAAKEPEPAPAFEPAPYFDSYVAPPTRGPVLVLKDADLFMSTGGDSITIRKTSGAVVPQTGKFVGYGGQYGWQVNGNPATADLTTYDFDLNKAEFTAEPVTLTYPAVLETPVKGALSYKSLKKKPGAADSGYPRFISLTNDARVKNIGENIRYYGGFSLAGSRVLSAALDGSLSRIFVDLDGKPKFRASSRAYVLGDSLITAERASVTIFEDKIDSLTHPGVKLKYTKKGQVLQLAREAGLYKSTPYFDSYHQMEITAEMLSWPIRTPDINFSMLTAKNQVTANFESKEFYTNTRYQQIKSINKLHPLQMVVGYSAENGNKRRFTVQEVADFRKLKPENVRSAAAGLARDGYVDWNPQTQQITLRPKATHYVNSSRGKKDYDHIAIKSLSPAGKNATLNLNTNDLIVRGVDRFNFSDDSVTVFVKPDSSIIRIQKNRGILFNGTVVASSFVFKGKEFKFDYDGFFIDLAQIDSIIVKGKGSKGSVMKARKDTDFTLTNKKKTSTGKLYINHPNNKSGRKKLGAYPSFDATTGAYVYFDKPEVLGGAYDTTVYFDIPPFKLDSLNNKNRSAVGFKGTFVSGGIVPDLKTKLVLQDDGSLGFTYDLPKEGVPVYGGKGRLFNKVKMSNRGIQGIGDIKYLTSTLSSDQFIFYKDSVVTVGKSGVILPGPLNGTEFTKVTLPAGYQMKWAVKQDSMYLSTQPQGLAMKMYGDQYGFKGTATLTPGGLYGDGGMDGPQSFIRSTQIAFKPTSYTGKKSTLSIKSAEPNKPALTANNVAFSYDVKNGNTSFAREEGDSKSSIDLPYSDYRTTLSGGKWDFKKKLVQLKVAPGADSTRSYFYSTKPDQKGLKFRAATGQYDLTRYRLIAGGVPRIAAADAWIEPDSNKVYILANAQMRTFQNAGIVMDTLAKFHNLYKGEIKVLSRTAFTGNALYSYKNASADSFAIKFANFQVDSTAMLAGGPKGAKKSGLLKKGNDLEDAPLSPATMAVASIDAKDKFHLAPRIAYRGGVNMNSKRRGFIFDGQGRLEFSKVPTAADWFAVQDSIDPKAIRLRIPDPVAPPTRSKADEVGDASALFTGLFMSEGTGKVYPLYAGPKLDIIDRNLFQVGGYLSFDQKKGVYTIANHDLTDPNIYEGSVLTFTDSTGGLSFRGKLNLINSNKDYGITAAGVGTAKPDSNRYDLDTFMAFDINMPEKAVEAMGVDMATNTKGSPEALNGSQEEYYKLGEFLGSKAVQSYSERRGKYEPLQKISPKMLHTVVLNKVDLRWSEKFKAWYSVGKIGLVSIGKKDLNVLIDGYIEIHKGDNNTDEVNLYLEAEPQTWYFMKYSGTAMLAKAQHGSFDEIIGRAAKGDYNTATQYGFYLGDDQEVQQFLVRFRRDYLKEDPKKKRAAPVSSASQSTGNFDFDQDASKKKKKKGNEPAFDADGMPIEEAPVDKKKKNKKETAADPNDPFGGGDAGAAPAEAPKKKEKKADPVADEPAPAEDTSKKKKEKATEPAPTPAKPTATPEPATTEPAIDPKQAKKEEERKAKEAEKLKKEEEKKAKEEEKKKKANENDPFGGS</sequence>
<feature type="compositionally biased region" description="Low complexity" evidence="1">
    <location>
        <begin position="240"/>
        <end position="283"/>
    </location>
</feature>
<feature type="chain" id="PRO_5046541585" evidence="2">
    <location>
        <begin position="23"/>
        <end position="1835"/>
    </location>
</feature>
<feature type="compositionally biased region" description="Basic and acidic residues" evidence="1">
    <location>
        <begin position="1738"/>
        <end position="1748"/>
    </location>
</feature>
<name>A0ABR8JFB1_9BACT</name>
<protein>
    <submittedName>
        <fullName evidence="3">Uncharacterized protein</fullName>
    </submittedName>
</protein>
<feature type="signal peptide" evidence="2">
    <location>
        <begin position="1"/>
        <end position="22"/>
    </location>
</feature>
<gene>
    <name evidence="3" type="ORF">IC231_04415</name>
</gene>
<organism evidence="3 4">
    <name type="scientific">Hymenobacter duratus</name>
    <dbReference type="NCBI Taxonomy" id="2771356"/>
    <lineage>
        <taxon>Bacteria</taxon>
        <taxon>Pseudomonadati</taxon>
        <taxon>Bacteroidota</taxon>
        <taxon>Cytophagia</taxon>
        <taxon>Cytophagales</taxon>
        <taxon>Hymenobacteraceae</taxon>
        <taxon>Hymenobacter</taxon>
    </lineage>
</organism>
<evidence type="ECO:0000256" key="1">
    <source>
        <dbReference type="SAM" id="MobiDB-lite"/>
    </source>
</evidence>
<proteinExistence type="predicted"/>
<feature type="region of interest" description="Disordered" evidence="1">
    <location>
        <begin position="24"/>
        <end position="45"/>
    </location>
</feature>
<evidence type="ECO:0000313" key="4">
    <source>
        <dbReference type="Proteomes" id="UP000642468"/>
    </source>
</evidence>
<feature type="compositionally biased region" description="Low complexity" evidence="1">
    <location>
        <begin position="24"/>
        <end position="41"/>
    </location>
</feature>